<sequence>MVKIVVVGGGFAGIAAVNGLVSLIKGHPEQIDLTLIEKRHGFITHNFAAPRAMADTRWSEAIFVATDALFSKFSNGNVLAGTAIRIEPGQVVLDDGTAVPFDYAVLAMGSDNDSKTPCVKRNDAIKDIQDIGQGIKQAKTVVIVGAGPVGVELAGEIAAAYPDKKVTLISSNASLGGPQYKPSLTKKLSDILHKLHVDIVFNERVVKPQGQDTILANAARYTADPASVTTESGKTYEAEFVFLATGNSKLNTGAVDAGLGKDALNDKTEVKVRETLQLVGHDNIFALGDIADVKGSKVGWVTSLQAPVVAKNLHALINNKKPTAAYKGQPMEMMSITLGKDEGATLTPIGVLGSWATRAMKSKQLFLPATYQSVNAKVPEGLW</sequence>
<reference evidence="8 9" key="1">
    <citation type="journal article" date="2019" name="Sci. Rep.">
        <title>Comparative genomics of chytrid fungi reveal insights into the obligate biotrophic and pathogenic lifestyle of Synchytrium endobioticum.</title>
        <authorList>
            <person name="van de Vossenberg B.T.L.H."/>
            <person name="Warris S."/>
            <person name="Nguyen H.D.T."/>
            <person name="van Gent-Pelzer M.P.E."/>
            <person name="Joly D.L."/>
            <person name="van de Geest H.C."/>
            <person name="Bonants P.J.M."/>
            <person name="Smith D.S."/>
            <person name="Levesque C.A."/>
            <person name="van der Lee T.A.J."/>
        </authorList>
    </citation>
    <scope>NUCLEOTIDE SEQUENCE [LARGE SCALE GENOMIC DNA]</scope>
    <source>
        <strain evidence="6 9">LEV6574</strain>
        <strain evidence="7 8">MB42</strain>
    </source>
</reference>
<dbReference type="EMBL" id="QEAM01000585">
    <property type="protein sequence ID" value="TPX38697.1"/>
    <property type="molecule type" value="Genomic_DNA"/>
</dbReference>
<evidence type="ECO:0000313" key="6">
    <source>
        <dbReference type="EMBL" id="TPX38697.1"/>
    </source>
</evidence>
<evidence type="ECO:0000256" key="1">
    <source>
        <dbReference type="ARBA" id="ARBA00006442"/>
    </source>
</evidence>
<dbReference type="STRING" id="286115.A0A507CCC1"/>
<evidence type="ECO:0000256" key="2">
    <source>
        <dbReference type="ARBA" id="ARBA00022630"/>
    </source>
</evidence>
<dbReference type="OrthoDB" id="202203at2759"/>
<dbReference type="GO" id="GO:0005737">
    <property type="term" value="C:cytoplasm"/>
    <property type="evidence" value="ECO:0007669"/>
    <property type="project" value="TreeGrafter"/>
</dbReference>
<dbReference type="Pfam" id="PF07992">
    <property type="entry name" value="Pyr_redox_2"/>
    <property type="match status" value="1"/>
</dbReference>
<feature type="domain" description="FAD/NAD(P)-binding" evidence="5">
    <location>
        <begin position="3"/>
        <end position="294"/>
    </location>
</feature>
<name>A0A507CCC1_9FUNG</name>
<dbReference type="PANTHER" id="PTHR43735">
    <property type="entry name" value="APOPTOSIS-INDUCING FACTOR 1"/>
    <property type="match status" value="1"/>
</dbReference>
<dbReference type="PANTHER" id="PTHR43735:SF3">
    <property type="entry name" value="FERROPTOSIS SUPPRESSOR PROTEIN 1"/>
    <property type="match status" value="1"/>
</dbReference>
<protein>
    <recommendedName>
        <fullName evidence="5">FAD/NAD(P)-binding domain-containing protein</fullName>
    </recommendedName>
</protein>
<dbReference type="Proteomes" id="UP000320475">
    <property type="component" value="Unassembled WGS sequence"/>
</dbReference>
<dbReference type="AlphaFoldDB" id="A0A507CCC1"/>
<keyword evidence="2" id="KW-0285">Flavoprotein</keyword>
<proteinExistence type="inferred from homology"/>
<dbReference type="InterPro" id="IPR036188">
    <property type="entry name" value="FAD/NAD-bd_sf"/>
</dbReference>
<dbReference type="SUPFAM" id="SSF51905">
    <property type="entry name" value="FAD/NAD(P)-binding domain"/>
    <property type="match status" value="1"/>
</dbReference>
<accession>A0A507CCC1</accession>
<keyword evidence="3" id="KW-0274">FAD</keyword>
<evidence type="ECO:0000256" key="3">
    <source>
        <dbReference type="ARBA" id="ARBA00022827"/>
    </source>
</evidence>
<evidence type="ECO:0000313" key="9">
    <source>
        <dbReference type="Proteomes" id="UP000320475"/>
    </source>
</evidence>
<organism evidence="6 9">
    <name type="scientific">Synchytrium endobioticum</name>
    <dbReference type="NCBI Taxonomy" id="286115"/>
    <lineage>
        <taxon>Eukaryota</taxon>
        <taxon>Fungi</taxon>
        <taxon>Fungi incertae sedis</taxon>
        <taxon>Chytridiomycota</taxon>
        <taxon>Chytridiomycota incertae sedis</taxon>
        <taxon>Chytridiomycetes</taxon>
        <taxon>Synchytriales</taxon>
        <taxon>Synchytriaceae</taxon>
        <taxon>Synchytrium</taxon>
    </lineage>
</organism>
<evidence type="ECO:0000259" key="5">
    <source>
        <dbReference type="Pfam" id="PF07992"/>
    </source>
</evidence>
<dbReference type="EMBL" id="QEAN01000137">
    <property type="protein sequence ID" value="TPX46371.1"/>
    <property type="molecule type" value="Genomic_DNA"/>
</dbReference>
<comment type="caution">
    <text evidence="6">The sequence shown here is derived from an EMBL/GenBank/DDBJ whole genome shotgun (WGS) entry which is preliminary data.</text>
</comment>
<dbReference type="Proteomes" id="UP000317494">
    <property type="component" value="Unassembled WGS sequence"/>
</dbReference>
<dbReference type="VEuPathDB" id="FungiDB:SeMB42_g03711"/>
<gene>
    <name evidence="6" type="ORF">SeLEV6574_g07688</name>
    <name evidence="7" type="ORF">SeMB42_g03711</name>
</gene>
<dbReference type="Gene3D" id="3.50.50.100">
    <property type="match status" value="1"/>
</dbReference>
<dbReference type="InterPro" id="IPR023753">
    <property type="entry name" value="FAD/NAD-binding_dom"/>
</dbReference>
<evidence type="ECO:0000313" key="8">
    <source>
        <dbReference type="Proteomes" id="UP000317494"/>
    </source>
</evidence>
<dbReference type="GO" id="GO:0050660">
    <property type="term" value="F:flavin adenine dinucleotide binding"/>
    <property type="evidence" value="ECO:0007669"/>
    <property type="project" value="TreeGrafter"/>
</dbReference>
<keyword evidence="4" id="KW-0560">Oxidoreductase</keyword>
<keyword evidence="8" id="KW-1185">Reference proteome</keyword>
<dbReference type="GO" id="GO:0004174">
    <property type="term" value="F:electron-transferring-flavoprotein dehydrogenase activity"/>
    <property type="evidence" value="ECO:0007669"/>
    <property type="project" value="TreeGrafter"/>
</dbReference>
<evidence type="ECO:0000313" key="7">
    <source>
        <dbReference type="EMBL" id="TPX46371.1"/>
    </source>
</evidence>
<comment type="similarity">
    <text evidence="1">Belongs to the FAD-dependent oxidoreductase family.</text>
</comment>
<evidence type="ECO:0000256" key="4">
    <source>
        <dbReference type="ARBA" id="ARBA00023002"/>
    </source>
</evidence>
<dbReference type="PRINTS" id="PR00368">
    <property type="entry name" value="FADPNR"/>
</dbReference>